<dbReference type="Pfam" id="PF01255">
    <property type="entry name" value="Prenyltransf"/>
    <property type="match status" value="1"/>
</dbReference>
<evidence type="ECO:0000313" key="3">
    <source>
        <dbReference type="Proteomes" id="UP000269208"/>
    </source>
</evidence>
<name>A0A3S4J5X0_SALET</name>
<dbReference type="AlphaFoldDB" id="A0A3S4J5X0"/>
<dbReference type="SUPFAM" id="SSF64005">
    <property type="entry name" value="Undecaprenyl diphosphate synthase"/>
    <property type="match status" value="1"/>
</dbReference>
<reference evidence="2 3" key="1">
    <citation type="submission" date="2018-12" db="EMBL/GenBank/DDBJ databases">
        <authorList>
            <consortium name="Pathogen Informatics"/>
        </authorList>
    </citation>
    <scope>NUCLEOTIDE SEQUENCE [LARGE SCALE GENOMIC DNA]</scope>
    <source>
        <strain evidence="2 3">NCTC6754</strain>
    </source>
</reference>
<dbReference type="GO" id="GO:0008834">
    <property type="term" value="F:ditrans,polycis-undecaprenyl-diphosphate synthase [(2E,6E)-farnesyl-diphosphate specific] activity"/>
    <property type="evidence" value="ECO:0007669"/>
    <property type="project" value="UniProtKB-EC"/>
</dbReference>
<dbReference type="EC" id="2.5.1.31" evidence="2"/>
<sequence>MDGKWSLGEKAREDPGLWAIKPGRSPVRRAVSFAANNGIDALTLYAFSSENWNRPAQEVSALMELFCVGRWIAKSKPAPP</sequence>
<keyword evidence="1 2" id="KW-0808">Transferase</keyword>
<organism evidence="2 3">
    <name type="scientific">Salmonella enterica I</name>
    <dbReference type="NCBI Taxonomy" id="59201"/>
    <lineage>
        <taxon>Bacteria</taxon>
        <taxon>Pseudomonadati</taxon>
        <taxon>Pseudomonadota</taxon>
        <taxon>Gammaproteobacteria</taxon>
        <taxon>Enterobacterales</taxon>
        <taxon>Enterobacteriaceae</taxon>
        <taxon>Salmonella</taxon>
    </lineage>
</organism>
<gene>
    <name evidence="2" type="primary">uppS_2</name>
    <name evidence="2" type="ORF">NCTC6754_00062</name>
</gene>
<evidence type="ECO:0000256" key="1">
    <source>
        <dbReference type="ARBA" id="ARBA00022679"/>
    </source>
</evidence>
<dbReference type="Gene3D" id="3.40.1180.10">
    <property type="entry name" value="Decaprenyl diphosphate synthase-like"/>
    <property type="match status" value="1"/>
</dbReference>
<dbReference type="Proteomes" id="UP000269208">
    <property type="component" value="Chromosome"/>
</dbReference>
<proteinExistence type="predicted"/>
<dbReference type="InterPro" id="IPR036424">
    <property type="entry name" value="UPP_synth-like_sf"/>
</dbReference>
<accession>A0A3S4J5X0</accession>
<evidence type="ECO:0000313" key="2">
    <source>
        <dbReference type="EMBL" id="VEB50387.1"/>
    </source>
</evidence>
<dbReference type="EMBL" id="LR134190">
    <property type="protein sequence ID" value="VEB50387.1"/>
    <property type="molecule type" value="Genomic_DNA"/>
</dbReference>
<protein>
    <submittedName>
        <fullName evidence="2">UDP pyrophosphate synthetase</fullName>
        <ecNumber evidence="2">2.5.1.31</ecNumber>
    </submittedName>
</protein>
<dbReference type="InterPro" id="IPR001441">
    <property type="entry name" value="UPP_synth-like"/>
</dbReference>